<gene>
    <name evidence="7" type="ORF">IC620_01395</name>
</gene>
<evidence type="ECO:0000256" key="4">
    <source>
        <dbReference type="ARBA" id="ARBA00022729"/>
    </source>
</evidence>
<accession>A0A926N9K2</accession>
<dbReference type="InterPro" id="IPR002491">
    <property type="entry name" value="ABC_transptr_periplasmic_BD"/>
</dbReference>
<evidence type="ECO:0000259" key="6">
    <source>
        <dbReference type="PROSITE" id="PS50983"/>
    </source>
</evidence>
<feature type="domain" description="Fe/B12 periplasmic-binding" evidence="6">
    <location>
        <begin position="63"/>
        <end position="323"/>
    </location>
</feature>
<evidence type="ECO:0000256" key="3">
    <source>
        <dbReference type="ARBA" id="ARBA00022448"/>
    </source>
</evidence>
<dbReference type="PANTHER" id="PTHR30532:SF10">
    <property type="entry name" value="IRON-UPTAKE SYSTEM-BINDING PROTEIN"/>
    <property type="match status" value="1"/>
</dbReference>
<dbReference type="Proteomes" id="UP000661691">
    <property type="component" value="Unassembled WGS sequence"/>
</dbReference>
<name>A0A926N9K2_9BACL</name>
<evidence type="ECO:0000256" key="2">
    <source>
        <dbReference type="ARBA" id="ARBA00008814"/>
    </source>
</evidence>
<keyword evidence="3" id="KW-0813">Transport</keyword>
<organism evidence="7 8">
    <name type="scientific">Polycladospora coralii</name>
    <dbReference type="NCBI Taxonomy" id="2771432"/>
    <lineage>
        <taxon>Bacteria</taxon>
        <taxon>Bacillati</taxon>
        <taxon>Bacillota</taxon>
        <taxon>Bacilli</taxon>
        <taxon>Bacillales</taxon>
        <taxon>Thermoactinomycetaceae</taxon>
        <taxon>Polycladospora</taxon>
    </lineage>
</organism>
<reference evidence="7" key="1">
    <citation type="submission" date="2020-09" db="EMBL/GenBank/DDBJ databases">
        <title>A novel bacterium of genus Hazenella, isolated from South China Sea.</title>
        <authorList>
            <person name="Huang H."/>
            <person name="Mo K."/>
            <person name="Hu Y."/>
        </authorList>
    </citation>
    <scope>NUCLEOTIDE SEQUENCE</scope>
    <source>
        <strain evidence="7">IB182357</strain>
    </source>
</reference>
<evidence type="ECO:0000256" key="1">
    <source>
        <dbReference type="ARBA" id="ARBA00004196"/>
    </source>
</evidence>
<comment type="subcellular location">
    <subcellularLocation>
        <location evidence="1">Cell envelope</location>
    </subcellularLocation>
</comment>
<feature type="chain" id="PRO_5037417248" evidence="5">
    <location>
        <begin position="29"/>
        <end position="323"/>
    </location>
</feature>
<feature type="signal peptide" evidence="5">
    <location>
        <begin position="1"/>
        <end position="28"/>
    </location>
</feature>
<dbReference type="PROSITE" id="PS50983">
    <property type="entry name" value="FE_B12_PBP"/>
    <property type="match status" value="1"/>
</dbReference>
<evidence type="ECO:0000313" key="8">
    <source>
        <dbReference type="Proteomes" id="UP000661691"/>
    </source>
</evidence>
<dbReference type="CDD" id="cd01138">
    <property type="entry name" value="FeuA"/>
    <property type="match status" value="1"/>
</dbReference>
<dbReference type="Pfam" id="PF01497">
    <property type="entry name" value="Peripla_BP_2"/>
    <property type="match status" value="1"/>
</dbReference>
<dbReference type="EMBL" id="JACXAH010000002">
    <property type="protein sequence ID" value="MBD1371015.1"/>
    <property type="molecule type" value="Genomic_DNA"/>
</dbReference>
<sequence>MKKFSKFYYLSSLIVVFSLLLVACSNNAETITESTDKNEAQKSETQTVTYLEKEYTLPKPSDKIVTASLEAMEDAAILGVKPIGATTIGGKLPEYLASDLQGAKSIGEKMQPNYEEILSLKPDVILGTTKFQPDVKQKLEKIGPMIPVSHVSINWEDNLKLMGQLTGKTDQADQVIKEYKDKAAEIQQSIQESIGDKKVVVARIRRGNIYLYHSDVYLNPVLYNDLGIKIPKEIKAVKAQDMISLEKFAELNPDYLFLQFAEHENSKSPKALEELQNNPIWKNIQAVKDNQVYINSVDPMAQGGTAWSKSKFIDAAVKAMSTK</sequence>
<proteinExistence type="inferred from homology"/>
<dbReference type="PROSITE" id="PS51257">
    <property type="entry name" value="PROKAR_LIPOPROTEIN"/>
    <property type="match status" value="1"/>
</dbReference>
<dbReference type="Gene3D" id="3.40.50.1980">
    <property type="entry name" value="Nitrogenase molybdenum iron protein domain"/>
    <property type="match status" value="2"/>
</dbReference>
<evidence type="ECO:0000256" key="5">
    <source>
        <dbReference type="SAM" id="SignalP"/>
    </source>
</evidence>
<comment type="similarity">
    <text evidence="2">Belongs to the bacterial solute-binding protein 8 family.</text>
</comment>
<dbReference type="SUPFAM" id="SSF53807">
    <property type="entry name" value="Helical backbone' metal receptor"/>
    <property type="match status" value="1"/>
</dbReference>
<keyword evidence="4 5" id="KW-0732">Signal</keyword>
<protein>
    <submittedName>
        <fullName evidence="7">Iron-hydroxamate ABC transporter substrate-binding protein</fullName>
    </submittedName>
</protein>
<dbReference type="PANTHER" id="PTHR30532">
    <property type="entry name" value="IRON III DICITRATE-BINDING PERIPLASMIC PROTEIN"/>
    <property type="match status" value="1"/>
</dbReference>
<comment type="caution">
    <text evidence="7">The sequence shown here is derived from an EMBL/GenBank/DDBJ whole genome shotgun (WGS) entry which is preliminary data.</text>
</comment>
<dbReference type="GO" id="GO:0030288">
    <property type="term" value="C:outer membrane-bounded periplasmic space"/>
    <property type="evidence" value="ECO:0007669"/>
    <property type="project" value="TreeGrafter"/>
</dbReference>
<keyword evidence="8" id="KW-1185">Reference proteome</keyword>
<dbReference type="RefSeq" id="WP_191139085.1">
    <property type="nucleotide sequence ID" value="NZ_JACXAG020000002.1"/>
</dbReference>
<evidence type="ECO:0000313" key="7">
    <source>
        <dbReference type="EMBL" id="MBD1371015.1"/>
    </source>
</evidence>
<dbReference type="AlphaFoldDB" id="A0A926N9K2"/>
<dbReference type="GO" id="GO:1901678">
    <property type="term" value="P:iron coordination entity transport"/>
    <property type="evidence" value="ECO:0007669"/>
    <property type="project" value="UniProtKB-ARBA"/>
</dbReference>
<dbReference type="InterPro" id="IPR051313">
    <property type="entry name" value="Bact_iron-sidero_bind"/>
</dbReference>